<dbReference type="EMBL" id="MCFA01000223">
    <property type="protein sequence ID" value="ORX98032.1"/>
    <property type="molecule type" value="Genomic_DNA"/>
</dbReference>
<dbReference type="AlphaFoldDB" id="A0A1Y1YJ72"/>
<name>A0A1Y1YJ72_9PLEO</name>
<evidence type="ECO:0000313" key="2">
    <source>
        <dbReference type="Proteomes" id="UP000193144"/>
    </source>
</evidence>
<accession>A0A1Y1YJ72</accession>
<organism evidence="1 2">
    <name type="scientific">Clohesyomyces aquaticus</name>
    <dbReference type="NCBI Taxonomy" id="1231657"/>
    <lineage>
        <taxon>Eukaryota</taxon>
        <taxon>Fungi</taxon>
        <taxon>Dikarya</taxon>
        <taxon>Ascomycota</taxon>
        <taxon>Pezizomycotina</taxon>
        <taxon>Dothideomycetes</taxon>
        <taxon>Pleosporomycetidae</taxon>
        <taxon>Pleosporales</taxon>
        <taxon>Lindgomycetaceae</taxon>
        <taxon>Clohesyomyces</taxon>
    </lineage>
</organism>
<evidence type="ECO:0000313" key="1">
    <source>
        <dbReference type="EMBL" id="ORX98032.1"/>
    </source>
</evidence>
<dbReference type="Proteomes" id="UP000193144">
    <property type="component" value="Unassembled WGS sequence"/>
</dbReference>
<proteinExistence type="predicted"/>
<sequence length="120" mass="12663">MGSTDETAEESARLCLRWPVCLASRGRAAAAWRARVCNPVPYHLCHGTVILRAIVCLPPSALSVVSPHEPTTAGTASSSLLCQPRLSPLAVVGQQASSAVTQCRLSTVALRLPLRFDTGV</sequence>
<comment type="caution">
    <text evidence="1">The sequence shown here is derived from an EMBL/GenBank/DDBJ whole genome shotgun (WGS) entry which is preliminary data.</text>
</comment>
<gene>
    <name evidence="1" type="ORF">BCR34DRAFT_157730</name>
</gene>
<reference evidence="1 2" key="1">
    <citation type="submission" date="2016-07" db="EMBL/GenBank/DDBJ databases">
        <title>Pervasive Adenine N6-methylation of Active Genes in Fungi.</title>
        <authorList>
            <consortium name="DOE Joint Genome Institute"/>
            <person name="Mondo S.J."/>
            <person name="Dannebaum R.O."/>
            <person name="Kuo R.C."/>
            <person name="Labutti K."/>
            <person name="Haridas S."/>
            <person name="Kuo A."/>
            <person name="Salamov A."/>
            <person name="Ahrendt S.R."/>
            <person name="Lipzen A."/>
            <person name="Sullivan W."/>
            <person name="Andreopoulos W.B."/>
            <person name="Clum A."/>
            <person name="Lindquist E."/>
            <person name="Daum C."/>
            <person name="Ramamoorthy G.K."/>
            <person name="Gryganskyi A."/>
            <person name="Culley D."/>
            <person name="Magnuson J.K."/>
            <person name="James T.Y."/>
            <person name="O'Malley M.A."/>
            <person name="Stajich J.E."/>
            <person name="Spatafora J.W."/>
            <person name="Visel A."/>
            <person name="Grigoriev I.V."/>
        </authorList>
    </citation>
    <scope>NUCLEOTIDE SEQUENCE [LARGE SCALE GENOMIC DNA]</scope>
    <source>
        <strain evidence="1 2">CBS 115471</strain>
    </source>
</reference>
<keyword evidence="2" id="KW-1185">Reference proteome</keyword>
<protein>
    <submittedName>
        <fullName evidence="1">Uncharacterized protein</fullName>
    </submittedName>
</protein>